<dbReference type="SUPFAM" id="SSF82199">
    <property type="entry name" value="SET domain"/>
    <property type="match status" value="1"/>
</dbReference>
<keyword evidence="1" id="KW-0489">Methyltransferase</keyword>
<dbReference type="STRING" id="1230383.A0A1M8A698"/>
<keyword evidence="1" id="KW-0808">Transferase</keyword>
<dbReference type="PANTHER" id="PTHR13271">
    <property type="entry name" value="UNCHARACTERIZED PUTATIVE METHYLTRANSFERASE"/>
    <property type="match status" value="1"/>
</dbReference>
<proteinExistence type="predicted"/>
<dbReference type="OMA" id="QWISTYI"/>
<dbReference type="AlphaFoldDB" id="A0A1M8A698"/>
<keyword evidence="2" id="KW-1185">Reference proteome</keyword>
<dbReference type="Gene3D" id="3.90.1410.10">
    <property type="entry name" value="set domain protein methyltransferase, domain 1"/>
    <property type="match status" value="1"/>
</dbReference>
<organism evidence="1 2">
    <name type="scientific">Malassezia sympodialis (strain ATCC 42132)</name>
    <name type="common">Atopic eczema-associated yeast</name>
    <dbReference type="NCBI Taxonomy" id="1230383"/>
    <lineage>
        <taxon>Eukaryota</taxon>
        <taxon>Fungi</taxon>
        <taxon>Dikarya</taxon>
        <taxon>Basidiomycota</taxon>
        <taxon>Ustilaginomycotina</taxon>
        <taxon>Malasseziomycetes</taxon>
        <taxon>Malasseziales</taxon>
        <taxon>Malasseziaceae</taxon>
        <taxon>Malassezia</taxon>
    </lineage>
</organism>
<dbReference type="Proteomes" id="UP000186303">
    <property type="component" value="Chromosome 3"/>
</dbReference>
<evidence type="ECO:0000313" key="2">
    <source>
        <dbReference type="Proteomes" id="UP000186303"/>
    </source>
</evidence>
<gene>
    <name evidence="1" type="ORF">MSYG_2096</name>
</gene>
<dbReference type="OrthoDB" id="42889at2759"/>
<dbReference type="InterPro" id="IPR046341">
    <property type="entry name" value="SET_dom_sf"/>
</dbReference>
<dbReference type="GO" id="GO:0005634">
    <property type="term" value="C:nucleus"/>
    <property type="evidence" value="ECO:0007669"/>
    <property type="project" value="TreeGrafter"/>
</dbReference>
<dbReference type="EMBL" id="LT671823">
    <property type="protein sequence ID" value="SHO77754.1"/>
    <property type="molecule type" value="Genomic_DNA"/>
</dbReference>
<dbReference type="PANTHER" id="PTHR13271:SF147">
    <property type="entry name" value="PROTEIN-LYSINE N-METHYLTRANSFERASE EFM1-RELATED"/>
    <property type="match status" value="1"/>
</dbReference>
<dbReference type="GO" id="GO:0032259">
    <property type="term" value="P:methylation"/>
    <property type="evidence" value="ECO:0007669"/>
    <property type="project" value="UniProtKB-KW"/>
</dbReference>
<protein>
    <submittedName>
        <fullName evidence="1">Similar to S.cerevisiae protein EFM1 (Lysine methyltransferase)</fullName>
    </submittedName>
</protein>
<reference evidence="2" key="1">
    <citation type="journal article" date="2017" name="Nucleic Acids Res.">
        <title>Proteogenomics produces comprehensive and highly accurate protein-coding gene annotation in a complete genome assembly of Malassezia sympodialis.</title>
        <authorList>
            <person name="Zhu Y."/>
            <person name="Engstroem P.G."/>
            <person name="Tellgren-Roth C."/>
            <person name="Baudo C.D."/>
            <person name="Kennell J.C."/>
            <person name="Sun S."/>
            <person name="Billmyre R.B."/>
            <person name="Schroeder M.S."/>
            <person name="Andersson A."/>
            <person name="Holm T."/>
            <person name="Sigurgeirsson B."/>
            <person name="Wu G."/>
            <person name="Sankaranarayanan S.R."/>
            <person name="Siddharthan R."/>
            <person name="Sanyal K."/>
            <person name="Lundeberg J."/>
            <person name="Nystedt B."/>
            <person name="Boekhout T."/>
            <person name="Dawson T.L. Jr."/>
            <person name="Heitman J."/>
            <person name="Scheynius A."/>
            <person name="Lehtioe J."/>
        </authorList>
    </citation>
    <scope>NUCLEOTIDE SEQUENCE [LARGE SCALE GENOMIC DNA]</scope>
    <source>
        <strain evidence="2">ATCC 42132</strain>
    </source>
</reference>
<accession>A0A1M8A698</accession>
<evidence type="ECO:0000313" key="1">
    <source>
        <dbReference type="EMBL" id="SHO77754.1"/>
    </source>
</evidence>
<dbReference type="GO" id="GO:0016279">
    <property type="term" value="F:protein-lysine N-methyltransferase activity"/>
    <property type="evidence" value="ECO:0007669"/>
    <property type="project" value="TreeGrafter"/>
</dbReference>
<dbReference type="VEuPathDB" id="FungiDB:MSYG_2096"/>
<sequence length="416" mass="48098">MQEVYSTFLEWLCSREAFVHPSLHLESHTLLGSGFYTNDHLHANTEILRIPRSLIIHPRTCFENLGSLGNNEFCYEDLTPRQWVLLYLLIHRFSLEFCRAAELFQNVTQHEPYVRLFPSQILTSLSFSGSELGLLEGTSLHRATLQRLELLHDSAKSVQQWLLREAKKHMNAALETLSNFSNSDNWIRLWIWADTAYSSRSFPPLLGGWPAEDDPVLIPGFDILNHRRGEPVTWSFDSPDKAVFTIRQDYGPNEQIFNNYGAKSNEELLMTYGFVEPGGPDDVLVLALRSDPEKPQSIHYWRRSDPEPPASLLEQCRGVITLKSDDPIGVLLAEVHAIEAIEQFLRQKWKIFKRTQIDVDDAIPFEDTQDYIRMEALNMIHNYREGQALLIRRGLTWCQDRLDNILDHLEQLGWTP</sequence>
<dbReference type="InterPro" id="IPR050600">
    <property type="entry name" value="SETD3_SETD6_MTase"/>
</dbReference>
<name>A0A1M8A698_MALS4</name>